<evidence type="ECO:0008006" key="3">
    <source>
        <dbReference type="Google" id="ProtNLM"/>
    </source>
</evidence>
<accession>A0A6J8B4M2</accession>
<reference evidence="1 2" key="1">
    <citation type="submission" date="2020-06" db="EMBL/GenBank/DDBJ databases">
        <authorList>
            <person name="Li R."/>
            <person name="Bekaert M."/>
        </authorList>
    </citation>
    <scope>NUCLEOTIDE SEQUENCE [LARGE SCALE GENOMIC DNA]</scope>
    <source>
        <strain evidence="2">wild</strain>
    </source>
</reference>
<proteinExistence type="predicted"/>
<protein>
    <recommendedName>
        <fullName evidence="3">Endonuclease/exonuclease/phosphatase domain-containing protein</fullName>
    </recommendedName>
</protein>
<dbReference type="Proteomes" id="UP000507470">
    <property type="component" value="Unassembled WGS sequence"/>
</dbReference>
<sequence length="195" mass="22397">MIPNGKQFYVCGDLNSRCWELNDFVEGVDTSPERKVVDYKTNNYDSIYCEFLADINCCMLNGRNTSHNDFTYVSTRGLSVVDYCVPYELLKSFNMFEVVGRVAALIEEVDINGIGDQTRCMPDHSLLSWSMHLNFPVDQNSVPKVNKATLKTKYDLWKVPDDWLCSESFTSEIELPQAKLALEGFGYYFRSFLII</sequence>
<organism evidence="1 2">
    <name type="scientific">Mytilus coruscus</name>
    <name type="common">Sea mussel</name>
    <dbReference type="NCBI Taxonomy" id="42192"/>
    <lineage>
        <taxon>Eukaryota</taxon>
        <taxon>Metazoa</taxon>
        <taxon>Spiralia</taxon>
        <taxon>Lophotrochozoa</taxon>
        <taxon>Mollusca</taxon>
        <taxon>Bivalvia</taxon>
        <taxon>Autobranchia</taxon>
        <taxon>Pteriomorphia</taxon>
        <taxon>Mytilida</taxon>
        <taxon>Mytiloidea</taxon>
        <taxon>Mytilidae</taxon>
        <taxon>Mytilinae</taxon>
        <taxon>Mytilus</taxon>
    </lineage>
</organism>
<keyword evidence="2" id="KW-1185">Reference proteome</keyword>
<evidence type="ECO:0000313" key="2">
    <source>
        <dbReference type="Proteomes" id="UP000507470"/>
    </source>
</evidence>
<gene>
    <name evidence="1" type="ORF">MCOR_13793</name>
</gene>
<dbReference type="AlphaFoldDB" id="A0A6J8B4M2"/>
<dbReference type="EMBL" id="CACVKT020002377">
    <property type="protein sequence ID" value="CAC5377479.1"/>
    <property type="molecule type" value="Genomic_DNA"/>
</dbReference>
<name>A0A6J8B4M2_MYTCO</name>
<evidence type="ECO:0000313" key="1">
    <source>
        <dbReference type="EMBL" id="CAC5377479.1"/>
    </source>
</evidence>
<dbReference type="OrthoDB" id="8052050at2759"/>